<dbReference type="SMART" id="SM00342">
    <property type="entry name" value="HTH_ARAC"/>
    <property type="match status" value="1"/>
</dbReference>
<dbReference type="Gene3D" id="1.10.10.60">
    <property type="entry name" value="Homeodomain-like"/>
    <property type="match status" value="2"/>
</dbReference>
<dbReference type="InterPro" id="IPR009057">
    <property type="entry name" value="Homeodomain-like_sf"/>
</dbReference>
<accession>A0ABR7QAK9</accession>
<dbReference type="Pfam" id="PF13424">
    <property type="entry name" value="TPR_12"/>
    <property type="match status" value="1"/>
</dbReference>
<keyword evidence="2" id="KW-0804">Transcription</keyword>
<reference evidence="6 7" key="1">
    <citation type="submission" date="2020-07" db="EMBL/GenBank/DDBJ databases">
        <title>Description of Kordia aestuariivivens sp. nov., isolated from a tidal flat.</title>
        <authorList>
            <person name="Park S."/>
            <person name="Yoon J.-H."/>
        </authorList>
    </citation>
    <scope>NUCLEOTIDE SEQUENCE [LARGE SCALE GENOMIC DNA]</scope>
    <source>
        <strain evidence="6 7">YSTF-M3</strain>
    </source>
</reference>
<comment type="caution">
    <text evidence="6">The sequence shown here is derived from an EMBL/GenBank/DDBJ whole genome shotgun (WGS) entry which is preliminary data.</text>
</comment>
<dbReference type="Pfam" id="PF12833">
    <property type="entry name" value="HTH_18"/>
    <property type="match status" value="1"/>
</dbReference>
<dbReference type="PROSITE" id="PS50005">
    <property type="entry name" value="TPR"/>
    <property type="match status" value="1"/>
</dbReference>
<protein>
    <submittedName>
        <fullName evidence="6">Tetratricopeptide repeat protein</fullName>
    </submittedName>
</protein>
<evidence type="ECO:0000259" key="5">
    <source>
        <dbReference type="PROSITE" id="PS01124"/>
    </source>
</evidence>
<feature type="domain" description="HTH araC/xylS-type" evidence="5">
    <location>
        <begin position="474"/>
        <end position="566"/>
    </location>
</feature>
<keyword evidence="4" id="KW-0812">Transmembrane</keyword>
<sequence length="570" mass="65590">MVIRIQMLALLFLLIPFFVLAESKDSIAAFKEKTLLQQHTYLQERLYTTKEIQDFIAVFSDQAIAKKDTVFIAKSYYFNYRLYRKSKVYSKAHAAIDNAISLAKTSQNDSLLGSFFHAKGATFYIQSNYTDALNYYLKAYDIMRNNSTIDSKLTLEFDIATIKLKANKTSEALQGFKKIIHAYDSLLTLKPDSQFLKIRFIKMLNNTAKSYTDEGMYEEAIALYSKSFSLNETTDYISGRCIAIGGKGNVYTAQKKYDRAIPIIDEALAISTSNNDLKLITPFLLLDKGKCYFGLKRYEEALQSLTEAARIIEKEKLSFMGLDETYQFLAKTYVQLGNHEKATAIYDQYIERNNFSTTKRFELYQTIFEDYDLKNVEHRADKAEETSNLFKSYFTQTIVIAVLLAFSAIVFFVYYRNRQKQKLAKFHKLISALKAKEATTNESQSTGYDYALSDEKASKILDDLAMFETKLSFLDKKYNLTTLAKKCNTNSSYLSQVINTHKGKTFSEYMADLRISYVLNALKNDKKLRSYTIQSIAEEIGFKQSESFSKAFKKRTGFNPSFYIKNLENL</sequence>
<evidence type="ECO:0000313" key="7">
    <source>
        <dbReference type="Proteomes" id="UP000619238"/>
    </source>
</evidence>
<feature type="repeat" description="TPR" evidence="3">
    <location>
        <begin position="201"/>
        <end position="234"/>
    </location>
</feature>
<dbReference type="InterPro" id="IPR018060">
    <property type="entry name" value="HTH_AraC"/>
</dbReference>
<keyword evidence="4" id="KW-0472">Membrane</keyword>
<dbReference type="SMART" id="SM00028">
    <property type="entry name" value="TPR"/>
    <property type="match status" value="6"/>
</dbReference>
<keyword evidence="1" id="KW-0805">Transcription regulation</keyword>
<dbReference type="PANTHER" id="PTHR12558:SF13">
    <property type="entry name" value="CELL DIVISION CYCLE PROTEIN 27 HOMOLOG"/>
    <property type="match status" value="1"/>
</dbReference>
<evidence type="ECO:0000313" key="6">
    <source>
        <dbReference type="EMBL" id="MBC8755607.1"/>
    </source>
</evidence>
<dbReference type="InterPro" id="IPR011990">
    <property type="entry name" value="TPR-like_helical_dom_sf"/>
</dbReference>
<dbReference type="SUPFAM" id="SSF46689">
    <property type="entry name" value="Homeodomain-like"/>
    <property type="match status" value="1"/>
</dbReference>
<organism evidence="6 7">
    <name type="scientific">Kordia aestuariivivens</name>
    <dbReference type="NCBI Taxonomy" id="2759037"/>
    <lineage>
        <taxon>Bacteria</taxon>
        <taxon>Pseudomonadati</taxon>
        <taxon>Bacteroidota</taxon>
        <taxon>Flavobacteriia</taxon>
        <taxon>Flavobacteriales</taxon>
        <taxon>Flavobacteriaceae</taxon>
        <taxon>Kordia</taxon>
    </lineage>
</organism>
<dbReference type="PANTHER" id="PTHR12558">
    <property type="entry name" value="CELL DIVISION CYCLE 16,23,27"/>
    <property type="match status" value="1"/>
</dbReference>
<dbReference type="InterPro" id="IPR019734">
    <property type="entry name" value="TPR_rpt"/>
</dbReference>
<evidence type="ECO:0000256" key="4">
    <source>
        <dbReference type="SAM" id="Phobius"/>
    </source>
</evidence>
<dbReference type="PROSITE" id="PS01124">
    <property type="entry name" value="HTH_ARAC_FAMILY_2"/>
    <property type="match status" value="1"/>
</dbReference>
<proteinExistence type="predicted"/>
<name>A0ABR7QAK9_9FLAO</name>
<dbReference type="Pfam" id="PF13181">
    <property type="entry name" value="TPR_8"/>
    <property type="match status" value="2"/>
</dbReference>
<feature type="transmembrane region" description="Helical" evidence="4">
    <location>
        <begin position="393"/>
        <end position="415"/>
    </location>
</feature>
<keyword evidence="7" id="KW-1185">Reference proteome</keyword>
<evidence type="ECO:0000256" key="2">
    <source>
        <dbReference type="ARBA" id="ARBA00023163"/>
    </source>
</evidence>
<dbReference type="RefSeq" id="WP_187562653.1">
    <property type="nucleotide sequence ID" value="NZ_JACGWS010000007.1"/>
</dbReference>
<dbReference type="Proteomes" id="UP000619238">
    <property type="component" value="Unassembled WGS sequence"/>
</dbReference>
<dbReference type="EMBL" id="JACGWS010000007">
    <property type="protein sequence ID" value="MBC8755607.1"/>
    <property type="molecule type" value="Genomic_DNA"/>
</dbReference>
<dbReference type="SUPFAM" id="SSF48452">
    <property type="entry name" value="TPR-like"/>
    <property type="match status" value="2"/>
</dbReference>
<keyword evidence="3" id="KW-0802">TPR repeat</keyword>
<evidence type="ECO:0000256" key="3">
    <source>
        <dbReference type="PROSITE-ProRule" id="PRU00339"/>
    </source>
</evidence>
<dbReference type="Gene3D" id="1.25.40.10">
    <property type="entry name" value="Tetratricopeptide repeat domain"/>
    <property type="match status" value="2"/>
</dbReference>
<evidence type="ECO:0000256" key="1">
    <source>
        <dbReference type="ARBA" id="ARBA00023015"/>
    </source>
</evidence>
<keyword evidence="4" id="KW-1133">Transmembrane helix</keyword>
<gene>
    <name evidence="6" type="ORF">H2O64_13095</name>
</gene>